<gene>
    <name evidence="1" type="ORF">KGD82_17770</name>
</gene>
<organism evidence="1 2">
    <name type="scientific">Nocardiopsis eucommiae</name>
    <dbReference type="NCBI Taxonomy" id="2831970"/>
    <lineage>
        <taxon>Bacteria</taxon>
        <taxon>Bacillati</taxon>
        <taxon>Actinomycetota</taxon>
        <taxon>Actinomycetes</taxon>
        <taxon>Streptosporangiales</taxon>
        <taxon>Nocardiopsidaceae</taxon>
        <taxon>Nocardiopsis</taxon>
    </lineage>
</organism>
<proteinExistence type="predicted"/>
<evidence type="ECO:0000313" key="2">
    <source>
        <dbReference type="Proteomes" id="UP000682416"/>
    </source>
</evidence>
<sequence>MVVVLTGGWALVNAALPASEAVPAGQSMTLGSGEGYGASMTFDEGWELDTGSSTTDQQFLFAKGPVNLQVSVVEPTEGADAAQLWDGMRETVRVGDSSATLGEPEPVTSEGGAQGLTGDLHMQEHTGIATVFPSPNGGFAVETQAIGAEASAADLVEAERMVQSIRFDRSTGGTP</sequence>
<dbReference type="KEGG" id="nec:KGD82_17770"/>
<name>A0A975LCL2_9ACTN</name>
<reference evidence="1" key="1">
    <citation type="submission" date="2021-05" db="EMBL/GenBank/DDBJ databases">
        <authorList>
            <person name="Kaiqin L."/>
            <person name="Jian G."/>
        </authorList>
    </citation>
    <scope>NUCLEOTIDE SEQUENCE</scope>
    <source>
        <strain evidence="1">HDS5</strain>
    </source>
</reference>
<dbReference type="Proteomes" id="UP000682416">
    <property type="component" value="Chromosome"/>
</dbReference>
<protein>
    <submittedName>
        <fullName evidence="1">Uncharacterized protein</fullName>
    </submittedName>
</protein>
<dbReference type="EMBL" id="CP074402">
    <property type="protein sequence ID" value="QVJ03311.1"/>
    <property type="molecule type" value="Genomic_DNA"/>
</dbReference>
<accession>A0A975LCL2</accession>
<evidence type="ECO:0000313" key="1">
    <source>
        <dbReference type="EMBL" id="QVJ03311.1"/>
    </source>
</evidence>
<keyword evidence="2" id="KW-1185">Reference proteome</keyword>
<dbReference type="AlphaFoldDB" id="A0A975LCL2"/>